<proteinExistence type="predicted"/>
<dbReference type="InterPro" id="IPR019458">
    <property type="entry name" value="Est1-like_N"/>
</dbReference>
<dbReference type="InterPro" id="IPR045153">
    <property type="entry name" value="Est1/Ebs1-like"/>
</dbReference>
<dbReference type="InterPro" id="IPR009622">
    <property type="entry name" value="NDUFAF4"/>
</dbReference>
<accession>A0A8T1WZE0</accession>
<dbReference type="EMBL" id="JAGDFL010000075">
    <property type="protein sequence ID" value="KAG7398651.1"/>
    <property type="molecule type" value="Genomic_DNA"/>
</dbReference>
<feature type="compositionally biased region" description="Low complexity" evidence="1">
    <location>
        <begin position="602"/>
        <end position="617"/>
    </location>
</feature>
<reference evidence="4" key="1">
    <citation type="submission" date="2021-02" db="EMBL/GenBank/DDBJ databases">
        <authorList>
            <person name="Palmer J.M."/>
        </authorList>
    </citation>
    <scope>NUCLEOTIDE SEQUENCE</scope>
    <source>
        <strain evidence="4">SCRP23</strain>
    </source>
</reference>
<dbReference type="InterPro" id="IPR018834">
    <property type="entry name" value="DNA/RNA-bd_Est1-type"/>
</dbReference>
<dbReference type="Pfam" id="PF10373">
    <property type="entry name" value="EST1_DNA_bind"/>
    <property type="match status" value="1"/>
</dbReference>
<feature type="region of interest" description="Disordered" evidence="1">
    <location>
        <begin position="602"/>
        <end position="627"/>
    </location>
</feature>
<name>A0A8T1WZE0_9STRA</name>
<dbReference type="GO" id="GO:0032981">
    <property type="term" value="P:mitochondrial respiratory chain complex I assembly"/>
    <property type="evidence" value="ECO:0007669"/>
    <property type="project" value="InterPro"/>
</dbReference>
<gene>
    <name evidence="4" type="ORF">PHYBOEH_010700</name>
</gene>
<protein>
    <recommendedName>
        <fullName evidence="6">Protein SMG7</fullName>
    </recommendedName>
</protein>
<keyword evidence="5" id="KW-1185">Reference proteome</keyword>
<sequence length="1027" mass="111797">MDPRRAYMELVTLDKQLRELLRANPLNAHDANALRRRLMDAATRLVDANPVFGASKEVEQALWKPCFYRRIEDFRRRIRKYAAAAQADRNVREHFARVSNEFQAFLTEAAAFYAHLRDVFAQWLLKNRDSAKDGGETMKNIARCRQSLHRCFVFLGDLARYRELHSQKAKKNFAAAEALYHRALAVLPENGNPHNQLAVLATYIDAETVAVYRYCRSLLTAQPFVTAEENLALLFERSRQRPLAPPVTFTSSSSPTSKEKSAFLKSYLHRLTRMHGILFALSSPRGSPTAGRSNASVAAAPVYPRDMEAVLFKDMRSLLHAGVVGDALLLKVVVTNIFCIIRASTSSSSSAPVEDALRLALRTITSVVEFVTENLDSKTKASQGANGKSAKDPTLAALRLLGPVAVFCEYLEMHPDTVEQLEKLLTRRNKQFPGSSSDATVVDQEGNDQFALGFLQAVAAFVNHSRIRELYAPLVTTTDLQHGEDIPSAVREKQHLLKESFELVGFAPLEHDDAPKKSHDDWALQTSQGGSSGVTPLSDTESAKIRAWKVYHFARYLCDGYEGDPLLFRGATGQFTIAPQQTNATSEAFASLNLGFLESNSKQLQPPQLQPQKNSNNDQHSSVGFAADEDDDFDDEVIVFQPSPALTGMSGGQPIKQHGGFMASAPSPLDTLSNGGAFSLRAPSPISPPEDQRRLSIISQSSAFGGADNGTIGSSIGYPSFHTFSDTGSFSGQGLLSGWGNSATSTNSNTNNNMPGSITGLSLGLGFPGGNASAFMMPTTSGLNSAQSVGIDSNRIGATPNFAGMTDLAAIEPSLIMGAAASKTSTVSTRAPRIIRTNISLEQLIALSQGAPTGPVSATAVETSTARVDSQGNAVELMEMQSQLLQDAQQLEDFDRVKFLEESTRAFEATASSHRPRSQTPVRLPTDRTNAAVSSGVGGADEEEVRGRLTTRDLRTLLRLHYEKPQSWTTQVLAEKYGLQVDVMQSILNSVGPPNVLPPRGTSEHPFGVWFDAPGMMQSEPQEQLRQ</sequence>
<evidence type="ECO:0000259" key="3">
    <source>
        <dbReference type="Pfam" id="PF10374"/>
    </source>
</evidence>
<dbReference type="PANTHER" id="PTHR15696">
    <property type="entry name" value="SMG-7 SUPPRESSOR WITH MORPHOLOGICAL EFFECT ON GENITALIA PROTEIN 7"/>
    <property type="match status" value="1"/>
</dbReference>
<dbReference type="GO" id="GO:0005739">
    <property type="term" value="C:mitochondrion"/>
    <property type="evidence" value="ECO:0007669"/>
    <property type="project" value="GOC"/>
</dbReference>
<dbReference type="AlphaFoldDB" id="A0A8T1WZE0"/>
<dbReference type="Pfam" id="PF06784">
    <property type="entry name" value="UPF0240"/>
    <property type="match status" value="1"/>
</dbReference>
<dbReference type="PANTHER" id="PTHR15696:SF0">
    <property type="entry name" value="TELOMERASE-BINDING PROTEIN EST1A"/>
    <property type="match status" value="1"/>
</dbReference>
<feature type="domain" description="DNA/RNA-binding" evidence="2">
    <location>
        <begin position="176"/>
        <end position="424"/>
    </location>
</feature>
<dbReference type="OrthoDB" id="69928at2759"/>
<evidence type="ECO:0000259" key="2">
    <source>
        <dbReference type="Pfam" id="PF10373"/>
    </source>
</evidence>
<evidence type="ECO:0000313" key="5">
    <source>
        <dbReference type="Proteomes" id="UP000693981"/>
    </source>
</evidence>
<dbReference type="GO" id="GO:0005697">
    <property type="term" value="C:telomerase holoenzyme complex"/>
    <property type="evidence" value="ECO:0007669"/>
    <property type="project" value="TreeGrafter"/>
</dbReference>
<evidence type="ECO:0000256" key="1">
    <source>
        <dbReference type="SAM" id="MobiDB-lite"/>
    </source>
</evidence>
<dbReference type="GO" id="GO:0000184">
    <property type="term" value="P:nuclear-transcribed mRNA catabolic process, nonsense-mediated decay"/>
    <property type="evidence" value="ECO:0007669"/>
    <property type="project" value="TreeGrafter"/>
</dbReference>
<organism evidence="4 5">
    <name type="scientific">Phytophthora boehmeriae</name>
    <dbReference type="NCBI Taxonomy" id="109152"/>
    <lineage>
        <taxon>Eukaryota</taxon>
        <taxon>Sar</taxon>
        <taxon>Stramenopiles</taxon>
        <taxon>Oomycota</taxon>
        <taxon>Peronosporomycetes</taxon>
        <taxon>Peronosporales</taxon>
        <taxon>Peronosporaceae</taxon>
        <taxon>Phytophthora</taxon>
    </lineage>
</organism>
<feature type="domain" description="Telomerase activating protein Est1-like N-terminal" evidence="3">
    <location>
        <begin position="57"/>
        <end position="165"/>
    </location>
</feature>
<evidence type="ECO:0000313" key="4">
    <source>
        <dbReference type="EMBL" id="KAG7398651.1"/>
    </source>
</evidence>
<comment type="caution">
    <text evidence="4">The sequence shown here is derived from an EMBL/GenBank/DDBJ whole genome shotgun (WGS) entry which is preliminary data.</text>
</comment>
<feature type="compositionally biased region" description="Polar residues" evidence="1">
    <location>
        <begin position="524"/>
        <end position="538"/>
    </location>
</feature>
<dbReference type="GO" id="GO:0070034">
    <property type="term" value="F:telomerase RNA binding"/>
    <property type="evidence" value="ECO:0007669"/>
    <property type="project" value="TreeGrafter"/>
</dbReference>
<feature type="region of interest" description="Disordered" evidence="1">
    <location>
        <begin position="515"/>
        <end position="538"/>
    </location>
</feature>
<dbReference type="GO" id="GO:0042162">
    <property type="term" value="F:telomeric DNA binding"/>
    <property type="evidence" value="ECO:0007669"/>
    <property type="project" value="TreeGrafter"/>
</dbReference>
<evidence type="ECO:0008006" key="6">
    <source>
        <dbReference type="Google" id="ProtNLM"/>
    </source>
</evidence>
<dbReference type="Pfam" id="PF10374">
    <property type="entry name" value="EST1"/>
    <property type="match status" value="1"/>
</dbReference>
<dbReference type="Proteomes" id="UP000693981">
    <property type="component" value="Unassembled WGS sequence"/>
</dbReference>